<dbReference type="Pfam" id="PF00149">
    <property type="entry name" value="Metallophos"/>
    <property type="match status" value="1"/>
</dbReference>
<dbReference type="AlphaFoldDB" id="A0A2P7QZD6"/>
<protein>
    <submittedName>
        <fullName evidence="6">Phosphodiesterase</fullName>
    </submittedName>
</protein>
<evidence type="ECO:0000256" key="3">
    <source>
        <dbReference type="ARBA" id="ARBA00023004"/>
    </source>
</evidence>
<feature type="domain" description="Calcineurin-like phosphoesterase" evidence="5">
    <location>
        <begin position="3"/>
        <end position="188"/>
    </location>
</feature>
<keyword evidence="7" id="KW-1185">Reference proteome</keyword>
<name>A0A2P7QZD6_9SPHN</name>
<comment type="similarity">
    <text evidence="4">Belongs to the cyclic nucleotide phosphodiesterase class-III family.</text>
</comment>
<reference evidence="6 7" key="1">
    <citation type="submission" date="2018-03" db="EMBL/GenBank/DDBJ databases">
        <title>The draft genome of Sphingosinicella sp. GL-C-18.</title>
        <authorList>
            <person name="Liu L."/>
            <person name="Li L."/>
            <person name="Liang L."/>
            <person name="Zhang X."/>
            <person name="Wang T."/>
        </authorList>
    </citation>
    <scope>NUCLEOTIDE SEQUENCE [LARGE SCALE GENOMIC DNA]</scope>
    <source>
        <strain evidence="6 7">GL-C-18</strain>
    </source>
</reference>
<evidence type="ECO:0000259" key="5">
    <source>
        <dbReference type="Pfam" id="PF00149"/>
    </source>
</evidence>
<dbReference type="Proteomes" id="UP000241167">
    <property type="component" value="Unassembled WGS sequence"/>
</dbReference>
<sequence length="277" mass="30332">MFIAQISDPHLHADAAHPNNQRFLSVIEHLNTLEPRPDRLVVTGDLTDDGAEPSYRLLRKALERCPFPAHLTIGNHDARATFLEVFPDVPATDGFVQSRIALGGLHLILLDTNSPDREGGSYCSVRADWLRRELAELGTEPVLIMMHHPPCDIGIPWIDPGSSAEWAMRIRSALGQSSIVALCTGHVHLGGVFRWQGTPVLTCPSSASDLSLGFAPMQRGVPDGRPLVEQGAPGFALHRWSGDALATYFGRCPERVLAVWDEATRTIIDRMLEEASA</sequence>
<dbReference type="PANTHER" id="PTHR42988">
    <property type="entry name" value="PHOSPHOHYDROLASE"/>
    <property type="match status" value="1"/>
</dbReference>
<dbReference type="SUPFAM" id="SSF56300">
    <property type="entry name" value="Metallo-dependent phosphatases"/>
    <property type="match status" value="1"/>
</dbReference>
<dbReference type="InterPro" id="IPR004843">
    <property type="entry name" value="Calcineurin-like_PHP"/>
</dbReference>
<proteinExistence type="inferred from homology"/>
<dbReference type="EMBL" id="PXYI01000001">
    <property type="protein sequence ID" value="PSJ43319.1"/>
    <property type="molecule type" value="Genomic_DNA"/>
</dbReference>
<gene>
    <name evidence="6" type="ORF">C7I55_02800</name>
</gene>
<dbReference type="InterPro" id="IPR029052">
    <property type="entry name" value="Metallo-depent_PP-like"/>
</dbReference>
<evidence type="ECO:0000313" key="6">
    <source>
        <dbReference type="EMBL" id="PSJ43319.1"/>
    </source>
</evidence>
<dbReference type="InterPro" id="IPR050884">
    <property type="entry name" value="CNP_phosphodiesterase-III"/>
</dbReference>
<keyword evidence="3" id="KW-0408">Iron</keyword>
<dbReference type="OrthoDB" id="651281at2"/>
<evidence type="ECO:0000313" key="7">
    <source>
        <dbReference type="Proteomes" id="UP000241167"/>
    </source>
</evidence>
<dbReference type="Gene3D" id="3.60.21.10">
    <property type="match status" value="1"/>
</dbReference>
<dbReference type="RefSeq" id="WP_106511335.1">
    <property type="nucleotide sequence ID" value="NZ_PXYI01000001.1"/>
</dbReference>
<evidence type="ECO:0000256" key="4">
    <source>
        <dbReference type="ARBA" id="ARBA00025742"/>
    </source>
</evidence>
<keyword evidence="1" id="KW-0479">Metal-binding</keyword>
<keyword evidence="2" id="KW-0378">Hydrolase</keyword>
<evidence type="ECO:0000256" key="1">
    <source>
        <dbReference type="ARBA" id="ARBA00022723"/>
    </source>
</evidence>
<dbReference type="GO" id="GO:0046872">
    <property type="term" value="F:metal ion binding"/>
    <property type="evidence" value="ECO:0007669"/>
    <property type="project" value="UniProtKB-KW"/>
</dbReference>
<accession>A0A2P7QZD6</accession>
<evidence type="ECO:0000256" key="2">
    <source>
        <dbReference type="ARBA" id="ARBA00022801"/>
    </source>
</evidence>
<organism evidence="6 7">
    <name type="scientific">Allosphingosinicella deserti</name>
    <dbReference type="NCBI Taxonomy" id="2116704"/>
    <lineage>
        <taxon>Bacteria</taxon>
        <taxon>Pseudomonadati</taxon>
        <taxon>Pseudomonadota</taxon>
        <taxon>Alphaproteobacteria</taxon>
        <taxon>Sphingomonadales</taxon>
        <taxon>Sphingomonadaceae</taxon>
        <taxon>Allosphingosinicella</taxon>
    </lineage>
</organism>
<dbReference type="GO" id="GO:0016787">
    <property type="term" value="F:hydrolase activity"/>
    <property type="evidence" value="ECO:0007669"/>
    <property type="project" value="UniProtKB-KW"/>
</dbReference>
<dbReference type="PANTHER" id="PTHR42988:SF2">
    <property type="entry name" value="CYCLIC NUCLEOTIDE PHOSPHODIESTERASE CBUA0032-RELATED"/>
    <property type="match status" value="1"/>
</dbReference>
<comment type="caution">
    <text evidence="6">The sequence shown here is derived from an EMBL/GenBank/DDBJ whole genome shotgun (WGS) entry which is preliminary data.</text>
</comment>